<dbReference type="AlphaFoldDB" id="A0AA86TBK0"/>
<accession>A0AA86TBK0</accession>
<dbReference type="Gramene" id="rna-AYBTSS11_LOCUS27926">
    <property type="protein sequence ID" value="CAJ1975800.1"/>
    <property type="gene ID" value="gene-AYBTSS11_LOCUS27926"/>
</dbReference>
<keyword evidence="2" id="KW-1185">Reference proteome</keyword>
<name>A0AA86TBK0_9FABA</name>
<gene>
    <name evidence="1" type="ORF">AYBTSS11_LOCUS27926</name>
</gene>
<dbReference type="Proteomes" id="UP001189624">
    <property type="component" value="Chromosome 9"/>
</dbReference>
<organism evidence="1 2">
    <name type="scientific">Sphenostylis stenocarpa</name>
    <dbReference type="NCBI Taxonomy" id="92480"/>
    <lineage>
        <taxon>Eukaryota</taxon>
        <taxon>Viridiplantae</taxon>
        <taxon>Streptophyta</taxon>
        <taxon>Embryophyta</taxon>
        <taxon>Tracheophyta</taxon>
        <taxon>Spermatophyta</taxon>
        <taxon>Magnoliopsida</taxon>
        <taxon>eudicotyledons</taxon>
        <taxon>Gunneridae</taxon>
        <taxon>Pentapetalae</taxon>
        <taxon>rosids</taxon>
        <taxon>fabids</taxon>
        <taxon>Fabales</taxon>
        <taxon>Fabaceae</taxon>
        <taxon>Papilionoideae</taxon>
        <taxon>50 kb inversion clade</taxon>
        <taxon>NPAAA clade</taxon>
        <taxon>indigoferoid/millettioid clade</taxon>
        <taxon>Phaseoleae</taxon>
        <taxon>Sphenostylis</taxon>
    </lineage>
</organism>
<evidence type="ECO:0000313" key="1">
    <source>
        <dbReference type="EMBL" id="CAJ1975800.1"/>
    </source>
</evidence>
<reference evidence="1" key="1">
    <citation type="submission" date="2023-10" db="EMBL/GenBank/DDBJ databases">
        <authorList>
            <person name="Domelevo Entfellner J.-B."/>
        </authorList>
    </citation>
    <scope>NUCLEOTIDE SEQUENCE</scope>
</reference>
<proteinExistence type="predicted"/>
<dbReference type="EMBL" id="OY731406">
    <property type="protein sequence ID" value="CAJ1975800.1"/>
    <property type="molecule type" value="Genomic_DNA"/>
</dbReference>
<evidence type="ECO:0000313" key="2">
    <source>
        <dbReference type="Proteomes" id="UP001189624"/>
    </source>
</evidence>
<sequence length="50" mass="5556">MAFLALWIGKAASAVVVFILQLINRTMLGGGYWNMIAPPTSEIYWSKIVL</sequence>
<protein>
    <submittedName>
        <fullName evidence="1">Uncharacterized protein</fullName>
    </submittedName>
</protein>